<organism evidence="2 3">
    <name type="scientific">Tenggerimyces flavus</name>
    <dbReference type="NCBI Taxonomy" id="1708749"/>
    <lineage>
        <taxon>Bacteria</taxon>
        <taxon>Bacillati</taxon>
        <taxon>Actinomycetota</taxon>
        <taxon>Actinomycetes</taxon>
        <taxon>Propionibacteriales</taxon>
        <taxon>Nocardioidaceae</taxon>
        <taxon>Tenggerimyces</taxon>
    </lineage>
</organism>
<dbReference type="EMBL" id="JBHRZH010000018">
    <property type="protein sequence ID" value="MFC3763413.1"/>
    <property type="molecule type" value="Genomic_DNA"/>
</dbReference>
<keyword evidence="3" id="KW-1185">Reference proteome</keyword>
<accession>A0ABV7YEZ3</accession>
<name>A0ABV7YEZ3_9ACTN</name>
<dbReference type="RefSeq" id="WP_205117770.1">
    <property type="nucleotide sequence ID" value="NZ_JAFBCM010000001.1"/>
</dbReference>
<sequence length="173" mass="18761">MDAQLLAALVDEAGRKSDLLWLRYAGLDRARAVWHAWQDGVAYVVAGGGEQPVPGLAEAAEVTVTARAKDSQARLVTWRARAEQLTPGSPEWDTALAALRSERLNATDAANLPDRWASESTITRLVPTGEVLEHPGKMPTDDEAAPPPDSPATTRGKLPWVFHRRPTRGPKLS</sequence>
<evidence type="ECO:0000313" key="3">
    <source>
        <dbReference type="Proteomes" id="UP001595699"/>
    </source>
</evidence>
<evidence type="ECO:0000256" key="1">
    <source>
        <dbReference type="SAM" id="MobiDB-lite"/>
    </source>
</evidence>
<dbReference type="Proteomes" id="UP001595699">
    <property type="component" value="Unassembled WGS sequence"/>
</dbReference>
<proteinExistence type="predicted"/>
<protein>
    <submittedName>
        <fullName evidence="2">Uncharacterized protein</fullName>
    </submittedName>
</protein>
<reference evidence="3" key="1">
    <citation type="journal article" date="2019" name="Int. J. Syst. Evol. Microbiol.">
        <title>The Global Catalogue of Microorganisms (GCM) 10K type strain sequencing project: providing services to taxonomists for standard genome sequencing and annotation.</title>
        <authorList>
            <consortium name="The Broad Institute Genomics Platform"/>
            <consortium name="The Broad Institute Genome Sequencing Center for Infectious Disease"/>
            <person name="Wu L."/>
            <person name="Ma J."/>
        </authorList>
    </citation>
    <scope>NUCLEOTIDE SEQUENCE [LARGE SCALE GENOMIC DNA]</scope>
    <source>
        <strain evidence="3">CGMCC 4.7241</strain>
    </source>
</reference>
<dbReference type="Gene3D" id="2.30.110.10">
    <property type="entry name" value="Electron Transport, Fmn-binding Protein, Chain A"/>
    <property type="match status" value="1"/>
</dbReference>
<comment type="caution">
    <text evidence="2">The sequence shown here is derived from an EMBL/GenBank/DDBJ whole genome shotgun (WGS) entry which is preliminary data.</text>
</comment>
<gene>
    <name evidence="2" type="ORF">ACFOUW_21425</name>
</gene>
<evidence type="ECO:0000313" key="2">
    <source>
        <dbReference type="EMBL" id="MFC3763413.1"/>
    </source>
</evidence>
<feature type="compositionally biased region" description="Basic residues" evidence="1">
    <location>
        <begin position="162"/>
        <end position="173"/>
    </location>
</feature>
<feature type="compositionally biased region" description="Basic and acidic residues" evidence="1">
    <location>
        <begin position="131"/>
        <end position="140"/>
    </location>
</feature>
<dbReference type="InterPro" id="IPR012349">
    <property type="entry name" value="Split_barrel_FMN-bd"/>
</dbReference>
<feature type="region of interest" description="Disordered" evidence="1">
    <location>
        <begin position="129"/>
        <end position="173"/>
    </location>
</feature>